<evidence type="ECO:0000259" key="2">
    <source>
        <dbReference type="Pfam" id="PF21904"/>
    </source>
</evidence>
<keyword evidence="1" id="KW-0732">Signal</keyword>
<organism evidence="3 4">
    <name type="scientific">Heracleum sosnowskyi</name>
    <dbReference type="NCBI Taxonomy" id="360622"/>
    <lineage>
        <taxon>Eukaryota</taxon>
        <taxon>Viridiplantae</taxon>
        <taxon>Streptophyta</taxon>
        <taxon>Embryophyta</taxon>
        <taxon>Tracheophyta</taxon>
        <taxon>Spermatophyta</taxon>
        <taxon>Magnoliopsida</taxon>
        <taxon>eudicotyledons</taxon>
        <taxon>Gunneridae</taxon>
        <taxon>Pentapetalae</taxon>
        <taxon>asterids</taxon>
        <taxon>campanulids</taxon>
        <taxon>Apiales</taxon>
        <taxon>Apiaceae</taxon>
        <taxon>Apioideae</taxon>
        <taxon>apioid superclade</taxon>
        <taxon>Tordylieae</taxon>
        <taxon>Tordyliinae</taxon>
        <taxon>Heracleum</taxon>
    </lineage>
</organism>
<dbReference type="Proteomes" id="UP001237642">
    <property type="component" value="Unassembled WGS sequence"/>
</dbReference>
<dbReference type="InterPro" id="IPR054103">
    <property type="entry name" value="CAND6-7_N"/>
</dbReference>
<accession>A0AAD8IQX2</accession>
<dbReference type="Pfam" id="PF21904">
    <property type="entry name" value="CAND6-7_N"/>
    <property type="match status" value="1"/>
</dbReference>
<gene>
    <name evidence="3" type="ORF">POM88_017667</name>
</gene>
<reference evidence="3" key="1">
    <citation type="submission" date="2023-02" db="EMBL/GenBank/DDBJ databases">
        <title>Genome of toxic invasive species Heracleum sosnowskyi carries increased number of genes despite the absence of recent whole-genome duplications.</title>
        <authorList>
            <person name="Schelkunov M."/>
            <person name="Shtratnikova V."/>
            <person name="Makarenko M."/>
            <person name="Klepikova A."/>
            <person name="Omelchenko D."/>
            <person name="Novikova G."/>
            <person name="Obukhova E."/>
            <person name="Bogdanov V."/>
            <person name="Penin A."/>
            <person name="Logacheva M."/>
        </authorList>
    </citation>
    <scope>NUCLEOTIDE SEQUENCE</scope>
    <source>
        <strain evidence="3">Hsosn_3</strain>
        <tissue evidence="3">Leaf</tissue>
    </source>
</reference>
<proteinExistence type="predicted"/>
<evidence type="ECO:0000256" key="1">
    <source>
        <dbReference type="SAM" id="SignalP"/>
    </source>
</evidence>
<evidence type="ECO:0000313" key="4">
    <source>
        <dbReference type="Proteomes" id="UP001237642"/>
    </source>
</evidence>
<keyword evidence="4" id="KW-1185">Reference proteome</keyword>
<feature type="chain" id="PRO_5042239573" description="CAND6/7 N-terminal domain-containing protein" evidence="1">
    <location>
        <begin position="26"/>
        <end position="128"/>
    </location>
</feature>
<feature type="signal peptide" evidence="1">
    <location>
        <begin position="1"/>
        <end position="25"/>
    </location>
</feature>
<dbReference type="AlphaFoldDB" id="A0AAD8IQX2"/>
<evidence type="ECO:0000313" key="3">
    <source>
        <dbReference type="EMBL" id="KAK1389489.1"/>
    </source>
</evidence>
<name>A0AAD8IQX2_9APIA</name>
<comment type="caution">
    <text evidence="3">The sequence shown here is derived from an EMBL/GenBank/DDBJ whole genome shotgun (WGS) entry which is preliminary data.</text>
</comment>
<dbReference type="EMBL" id="JAUIZM010000004">
    <property type="protein sequence ID" value="KAK1389489.1"/>
    <property type="molecule type" value="Genomic_DNA"/>
</dbReference>
<sequence length="128" mass="14143">MSKTPLIPLLLLLIAAVLLPSPSLAEVKTLKITNDARPMILFEKFGFTHTGTVTITVSAVSVTSSLSQPDPSRLGFFLLSEESLIQVLLELQQNPNFCVVDSHYINLLFTFRDLSPPPHSSFNKSYPE</sequence>
<feature type="domain" description="CAND6/7 N-terminal" evidence="2">
    <location>
        <begin position="28"/>
        <end position="127"/>
    </location>
</feature>
<reference evidence="3" key="2">
    <citation type="submission" date="2023-05" db="EMBL/GenBank/DDBJ databases">
        <authorList>
            <person name="Schelkunov M.I."/>
        </authorList>
    </citation>
    <scope>NUCLEOTIDE SEQUENCE</scope>
    <source>
        <strain evidence="3">Hsosn_3</strain>
        <tissue evidence="3">Leaf</tissue>
    </source>
</reference>
<protein>
    <recommendedName>
        <fullName evidence="2">CAND6/7 N-terminal domain-containing protein</fullName>
    </recommendedName>
</protein>